<sequence>MDNTVLHPNSLSKPTEGLQIRTRRRQPGSSKEAKPSEPNPIRQEKKLSWMEAYRLLSHITNRCKITMAQNNRFARKSSQRPRRVTSPEKNFRYFDKRRNTRSPNQIQRFPLLKSPKTSLHNHKMSRPAESVINPNDSRLKIFKLYTTLNWHNPRISKRSDVYK</sequence>
<evidence type="ECO:0000313" key="3">
    <source>
        <dbReference type="Proteomes" id="UP001295684"/>
    </source>
</evidence>
<name>A0AAD1XHC9_EUPCR</name>
<keyword evidence="3" id="KW-1185">Reference proteome</keyword>
<gene>
    <name evidence="2" type="ORF">ECRASSUSDP1_LOCUS14069</name>
</gene>
<evidence type="ECO:0000313" key="2">
    <source>
        <dbReference type="EMBL" id="CAI2372736.1"/>
    </source>
</evidence>
<protein>
    <submittedName>
        <fullName evidence="2">Uncharacterized protein</fullName>
    </submittedName>
</protein>
<dbReference type="Proteomes" id="UP001295684">
    <property type="component" value="Unassembled WGS sequence"/>
</dbReference>
<feature type="compositionally biased region" description="Polar residues" evidence="1">
    <location>
        <begin position="1"/>
        <end position="13"/>
    </location>
</feature>
<dbReference type="AlphaFoldDB" id="A0AAD1XHC9"/>
<reference evidence="2" key="1">
    <citation type="submission" date="2023-07" db="EMBL/GenBank/DDBJ databases">
        <authorList>
            <consortium name="AG Swart"/>
            <person name="Singh M."/>
            <person name="Singh A."/>
            <person name="Seah K."/>
            <person name="Emmerich C."/>
        </authorList>
    </citation>
    <scope>NUCLEOTIDE SEQUENCE</scope>
    <source>
        <strain evidence="2">DP1</strain>
    </source>
</reference>
<proteinExistence type="predicted"/>
<accession>A0AAD1XHC9</accession>
<organism evidence="2 3">
    <name type="scientific">Euplotes crassus</name>
    <dbReference type="NCBI Taxonomy" id="5936"/>
    <lineage>
        <taxon>Eukaryota</taxon>
        <taxon>Sar</taxon>
        <taxon>Alveolata</taxon>
        <taxon>Ciliophora</taxon>
        <taxon>Intramacronucleata</taxon>
        <taxon>Spirotrichea</taxon>
        <taxon>Hypotrichia</taxon>
        <taxon>Euplotida</taxon>
        <taxon>Euplotidae</taxon>
        <taxon>Moneuplotes</taxon>
    </lineage>
</organism>
<dbReference type="EMBL" id="CAMPGE010014037">
    <property type="protein sequence ID" value="CAI2372736.1"/>
    <property type="molecule type" value="Genomic_DNA"/>
</dbReference>
<evidence type="ECO:0000256" key="1">
    <source>
        <dbReference type="SAM" id="MobiDB-lite"/>
    </source>
</evidence>
<comment type="caution">
    <text evidence="2">The sequence shown here is derived from an EMBL/GenBank/DDBJ whole genome shotgun (WGS) entry which is preliminary data.</text>
</comment>
<feature type="region of interest" description="Disordered" evidence="1">
    <location>
        <begin position="1"/>
        <end position="45"/>
    </location>
</feature>